<comment type="subcellular location">
    <subcellularLocation>
        <location evidence="1">Cell membrane</location>
        <topology evidence="1">Multi-pass membrane protein</topology>
    </subcellularLocation>
</comment>
<dbReference type="Proteomes" id="UP000019063">
    <property type="component" value="Unassembled WGS sequence"/>
</dbReference>
<feature type="domain" description="Cache" evidence="8">
    <location>
        <begin position="44"/>
        <end position="246"/>
    </location>
</feature>
<dbReference type="STRING" id="1379903.ATO8_00165"/>
<evidence type="ECO:0000256" key="1">
    <source>
        <dbReference type="ARBA" id="ARBA00004651"/>
    </source>
</evidence>
<name>W4HQ82_9RHOB</name>
<gene>
    <name evidence="9" type="ORF">ATO8_00165</name>
</gene>
<reference evidence="9 10" key="1">
    <citation type="journal article" date="2014" name="Antonie Van Leeuwenhoek">
        <title>Roseivivax atlanticus sp. nov., isolated from surface seawater of the Atlantic Ocean.</title>
        <authorList>
            <person name="Li G."/>
            <person name="Lai Q."/>
            <person name="Liu X."/>
            <person name="Sun F."/>
            <person name="Shao Z."/>
        </authorList>
    </citation>
    <scope>NUCLEOTIDE SEQUENCE [LARGE SCALE GENOMIC DNA]</scope>
    <source>
        <strain evidence="9 10">22II-s10s</strain>
    </source>
</reference>
<proteinExistence type="predicted"/>
<evidence type="ECO:0000256" key="3">
    <source>
        <dbReference type="ARBA" id="ARBA00022692"/>
    </source>
</evidence>
<evidence type="ECO:0000313" key="9">
    <source>
        <dbReference type="EMBL" id="ETW14276.1"/>
    </source>
</evidence>
<comment type="caution">
    <text evidence="9">The sequence shown here is derived from an EMBL/GenBank/DDBJ whole genome shotgun (WGS) entry which is preliminary data.</text>
</comment>
<dbReference type="GO" id="GO:0005886">
    <property type="term" value="C:plasma membrane"/>
    <property type="evidence" value="ECO:0007669"/>
    <property type="project" value="UniProtKB-SubCell"/>
</dbReference>
<evidence type="ECO:0000313" key="10">
    <source>
        <dbReference type="Proteomes" id="UP000019063"/>
    </source>
</evidence>
<keyword evidence="2" id="KW-1003">Cell membrane</keyword>
<protein>
    <recommendedName>
        <fullName evidence="8">Cache domain-containing protein</fullName>
    </recommendedName>
</protein>
<sequence length="382" mass="41336">MTRRRLPRLSLALTFWNGLFLAIVAVAVFVGSHRHVDDLGNRIQEDHALETARAVALTFSKAIDREWESLRAVAAKIDPTDYVSARSFADAVLDASSSVAWAGIAGRDGVVIAGAGGMREGDDVSGRRWFREGLRGPNAGTVYRPDDAEAEGFVNLSTPVLDAAGEPLGVVVYRISTDWVERYVADAADTLGIDAFVVDAQNSVVSRHLPNHASPLTDREIMTKRLRMERGLVVDGISGDGFVSALVPNFSGPNNPSLGWDLIVRVPERSPALIDATQPGWGVVLGLAIVGGMLGIVYLVNFLLTRCIAGLARGVDDLAHGIVSYPSDRVSSQEAEQLSHALTLLQTETLNRNRELARARRKEEEAQAAQMPPPKQRFLRSA</sequence>
<keyword evidence="10" id="KW-1185">Reference proteome</keyword>
<feature type="transmembrane region" description="Helical" evidence="7">
    <location>
        <begin position="12"/>
        <end position="32"/>
    </location>
</feature>
<dbReference type="eggNOG" id="COG3706">
    <property type="taxonomic scope" value="Bacteria"/>
</dbReference>
<keyword evidence="4 7" id="KW-1133">Transmembrane helix</keyword>
<dbReference type="Pfam" id="PF02743">
    <property type="entry name" value="dCache_1"/>
    <property type="match status" value="1"/>
</dbReference>
<dbReference type="AlphaFoldDB" id="W4HQ82"/>
<evidence type="ECO:0000259" key="8">
    <source>
        <dbReference type="Pfam" id="PF02743"/>
    </source>
</evidence>
<feature type="region of interest" description="Disordered" evidence="6">
    <location>
        <begin position="358"/>
        <end position="382"/>
    </location>
</feature>
<accession>W4HQ82</accession>
<keyword evidence="3 7" id="KW-0812">Transmembrane</keyword>
<dbReference type="Gene3D" id="3.30.450.20">
    <property type="entry name" value="PAS domain"/>
    <property type="match status" value="1"/>
</dbReference>
<evidence type="ECO:0000256" key="2">
    <source>
        <dbReference type="ARBA" id="ARBA00022475"/>
    </source>
</evidence>
<evidence type="ECO:0000256" key="6">
    <source>
        <dbReference type="SAM" id="MobiDB-lite"/>
    </source>
</evidence>
<dbReference type="InterPro" id="IPR033479">
    <property type="entry name" value="dCache_1"/>
</dbReference>
<evidence type="ECO:0000256" key="5">
    <source>
        <dbReference type="ARBA" id="ARBA00023136"/>
    </source>
</evidence>
<dbReference type="EMBL" id="AQQW01000001">
    <property type="protein sequence ID" value="ETW14276.1"/>
    <property type="molecule type" value="Genomic_DNA"/>
</dbReference>
<evidence type="ECO:0000256" key="4">
    <source>
        <dbReference type="ARBA" id="ARBA00022989"/>
    </source>
</evidence>
<organism evidence="9 10">
    <name type="scientific">Roseivivax marinus</name>
    <dbReference type="NCBI Taxonomy" id="1379903"/>
    <lineage>
        <taxon>Bacteria</taxon>
        <taxon>Pseudomonadati</taxon>
        <taxon>Pseudomonadota</taxon>
        <taxon>Alphaproteobacteria</taxon>
        <taxon>Rhodobacterales</taxon>
        <taxon>Roseobacteraceae</taxon>
        <taxon>Roseivivax</taxon>
    </lineage>
</organism>
<evidence type="ECO:0000256" key="7">
    <source>
        <dbReference type="SAM" id="Phobius"/>
    </source>
</evidence>
<keyword evidence="5 7" id="KW-0472">Membrane</keyword>
<dbReference type="RefSeq" id="WP_043841069.1">
    <property type="nucleotide sequence ID" value="NZ_AQQW01000001.1"/>
</dbReference>
<feature type="transmembrane region" description="Helical" evidence="7">
    <location>
        <begin position="280"/>
        <end position="304"/>
    </location>
</feature>